<dbReference type="Gene3D" id="3.90.550.50">
    <property type="match status" value="1"/>
</dbReference>
<dbReference type="InterPro" id="IPR002659">
    <property type="entry name" value="Glyco_trans_31"/>
</dbReference>
<reference evidence="11 12" key="1">
    <citation type="submission" date="2014-11" db="EMBL/GenBank/DDBJ databases">
        <authorList>
            <person name="Zhu J."/>
            <person name="Qi W."/>
            <person name="Song R."/>
        </authorList>
    </citation>
    <scope>NUCLEOTIDE SEQUENCE [LARGE SCALE GENOMIC DNA]</scope>
</reference>
<dbReference type="Pfam" id="PF01762">
    <property type="entry name" value="Galactosyl_T"/>
    <property type="match status" value="2"/>
</dbReference>
<sequence length="1126" mass="127659">MIRALSLLAALCVVCHANDAFLSSSEKRRLQGHETEIMIDGILGIIRDIIDPDKVHDDVTDTVDKVYDYLDDIIDLDKNTTDVDVLDSIYDDVKDVVDGVDDIATDVGDKVVDGVAGIVDDGLDKIYDIEIIDKIEDIYEDLKVLAETTSPDLDGVYDLVKDLIDLDVKNYTDIDIIGKIYDYLNIDKDLIDGDLAEKLYDYLDIAKNIPGDIPDKPDDYLDIAKNIPGNITDKVYDLVKDLIDLDVKDYTDIDIIGKIYDLVKDLIDLDVKDHTDIDIDIIGKIYDLVKGSIDLDVKNYTDIDIIGKIYDLVKDLIDLDVKNQTDIDIIGKIYDYLNIDKDLIDGDLAEKLYDYLDIAKNIPGDITDKVYDLVKDLIDLDVKNYTDIDIVGKIYDYLNIDKDLIDGDLAEKLYDYLDIAKNITGNIPDKVYDLVKDLIDLDVKDYTDIDIIGKIYDLVKGSIDLDVKDYTDIDIIGKIYDLVKDLIDLDVKNQTDIDIIGKIYDYLNIDKDLIDGVLTERPALVPFMAFDGAKRLYYLEKPFVPTSLTHTKPGLFKMLDAFDTSRSGVIFDGNRTQVLSLLVPVKASAPASARATIAVREGLDAHQIVEASIVVMPGAVYVAEAGSSLARSDSLREACQRYVFSFLLPGRGDSRSHALLPAFITCIMYGGIPLVDGNHDFLSLKQISFFLPFAVMPIENFRPDRAIVYLGSQLSPHHVWARRNAAHMVSLLMRYRYRLSHHERLMRHATALCEERAMGADRHLAIFAVKSAVGHRGRRDAIRMSWGRLFRGIVGKASLKNSRLIFFVGLTNDTSSANATTDEASMLLEEQRQHRDIVMVWANDGYEWHVTRKTIEILRYVHMGSADYVKSISEAESPHNGQMVVFREVNRGTRGKVGSGHWSYLTIVDDDVYLRPLYLLERLQHSPRAEYLWGFIEYGSHVVRKPSSENNITLDAFPEPRDVYPPFALGPCFALSRDIVGLLVEAGSSDSSYPLLQYDDITIGLWLWTLVFKHNKTGLQLDDRDRTRMAFEPKCGSPWAPIQNNTWMVHHVTAAHVQCMWRTDVRNGLYRPPVRMATARRGIGVRRRRGFPRRRARRRGRQWRVRQVGWRTLHEQILPSLCHCVA</sequence>
<keyword evidence="10" id="KW-0732">Signal</keyword>
<name>A0A0G4EYE8_VITBC</name>
<accession>A0A0G4EYE8</accession>
<keyword evidence="3" id="KW-0328">Glycosyltransferase</keyword>
<feature type="signal peptide" evidence="10">
    <location>
        <begin position="1"/>
        <end position="17"/>
    </location>
</feature>
<evidence type="ECO:0000256" key="2">
    <source>
        <dbReference type="ARBA" id="ARBA00008661"/>
    </source>
</evidence>
<proteinExistence type="inferred from homology"/>
<comment type="similarity">
    <text evidence="2">Belongs to the glycosyltransferase 31 family.</text>
</comment>
<dbReference type="AlphaFoldDB" id="A0A0G4EYE8"/>
<evidence type="ECO:0000256" key="3">
    <source>
        <dbReference type="ARBA" id="ARBA00022676"/>
    </source>
</evidence>
<evidence type="ECO:0000256" key="9">
    <source>
        <dbReference type="ARBA" id="ARBA00023136"/>
    </source>
</evidence>
<dbReference type="PANTHER" id="PTHR11214:SF3">
    <property type="entry name" value="BETA-1,3-GALACTOSYLTRANSFERASE 6"/>
    <property type="match status" value="1"/>
</dbReference>
<keyword evidence="9" id="KW-0472">Membrane</keyword>
<evidence type="ECO:0000256" key="8">
    <source>
        <dbReference type="ARBA" id="ARBA00023034"/>
    </source>
</evidence>
<dbReference type="Proteomes" id="UP000041254">
    <property type="component" value="Unassembled WGS sequence"/>
</dbReference>
<dbReference type="GO" id="GO:0016758">
    <property type="term" value="F:hexosyltransferase activity"/>
    <property type="evidence" value="ECO:0007669"/>
    <property type="project" value="InterPro"/>
</dbReference>
<evidence type="ECO:0000313" key="12">
    <source>
        <dbReference type="Proteomes" id="UP000041254"/>
    </source>
</evidence>
<keyword evidence="6" id="KW-0735">Signal-anchor</keyword>
<keyword evidence="5" id="KW-0812">Transmembrane</keyword>
<evidence type="ECO:0000313" key="11">
    <source>
        <dbReference type="EMBL" id="CEM04165.1"/>
    </source>
</evidence>
<evidence type="ECO:0008006" key="13">
    <source>
        <dbReference type="Google" id="ProtNLM"/>
    </source>
</evidence>
<evidence type="ECO:0000256" key="1">
    <source>
        <dbReference type="ARBA" id="ARBA00004323"/>
    </source>
</evidence>
<protein>
    <recommendedName>
        <fullName evidence="13">Hexosyltransferase</fullName>
    </recommendedName>
</protein>
<keyword evidence="4" id="KW-0808">Transferase</keyword>
<evidence type="ECO:0000256" key="6">
    <source>
        <dbReference type="ARBA" id="ARBA00022968"/>
    </source>
</evidence>
<keyword evidence="8" id="KW-0333">Golgi apparatus</keyword>
<gene>
    <name evidence="11" type="ORF">Vbra_8598</name>
</gene>
<dbReference type="InParanoid" id="A0A0G4EYE8"/>
<evidence type="ECO:0000256" key="7">
    <source>
        <dbReference type="ARBA" id="ARBA00022989"/>
    </source>
</evidence>
<feature type="chain" id="PRO_5005188485" description="Hexosyltransferase" evidence="10">
    <location>
        <begin position="18"/>
        <end position="1126"/>
    </location>
</feature>
<dbReference type="EMBL" id="CDMY01000347">
    <property type="protein sequence ID" value="CEM04165.1"/>
    <property type="molecule type" value="Genomic_DNA"/>
</dbReference>
<evidence type="ECO:0000256" key="5">
    <source>
        <dbReference type="ARBA" id="ARBA00022692"/>
    </source>
</evidence>
<dbReference type="STRING" id="1169540.A0A0G4EYE8"/>
<dbReference type="GO" id="GO:0000139">
    <property type="term" value="C:Golgi membrane"/>
    <property type="evidence" value="ECO:0007669"/>
    <property type="project" value="UniProtKB-SubCell"/>
</dbReference>
<organism evidence="11 12">
    <name type="scientific">Vitrella brassicaformis (strain CCMP3155)</name>
    <dbReference type="NCBI Taxonomy" id="1169540"/>
    <lineage>
        <taxon>Eukaryota</taxon>
        <taxon>Sar</taxon>
        <taxon>Alveolata</taxon>
        <taxon>Colpodellida</taxon>
        <taxon>Vitrellaceae</taxon>
        <taxon>Vitrella</taxon>
    </lineage>
</organism>
<keyword evidence="7" id="KW-1133">Transmembrane helix</keyword>
<dbReference type="PANTHER" id="PTHR11214">
    <property type="entry name" value="BETA-1,3-N-ACETYLGLUCOSAMINYLTRANSFERASE"/>
    <property type="match status" value="1"/>
</dbReference>
<dbReference type="OrthoDB" id="443051at2759"/>
<comment type="subcellular location">
    <subcellularLocation>
        <location evidence="1">Golgi apparatus membrane</location>
        <topology evidence="1">Single-pass type II membrane protein</topology>
    </subcellularLocation>
</comment>
<dbReference type="VEuPathDB" id="CryptoDB:Vbra_8598"/>
<keyword evidence="12" id="KW-1185">Reference proteome</keyword>
<evidence type="ECO:0000256" key="4">
    <source>
        <dbReference type="ARBA" id="ARBA00022679"/>
    </source>
</evidence>
<evidence type="ECO:0000256" key="10">
    <source>
        <dbReference type="SAM" id="SignalP"/>
    </source>
</evidence>